<dbReference type="EMBL" id="SEWF01000020">
    <property type="protein sequence ID" value="RYU94930.1"/>
    <property type="molecule type" value="Genomic_DNA"/>
</dbReference>
<dbReference type="AlphaFoldDB" id="A0A4V1ZD50"/>
<evidence type="ECO:0000259" key="2">
    <source>
        <dbReference type="Pfam" id="PF13568"/>
    </source>
</evidence>
<organism evidence="3 4">
    <name type="scientific">Emticicia agri</name>
    <dbReference type="NCBI Taxonomy" id="2492393"/>
    <lineage>
        <taxon>Bacteria</taxon>
        <taxon>Pseudomonadati</taxon>
        <taxon>Bacteroidota</taxon>
        <taxon>Cytophagia</taxon>
        <taxon>Cytophagales</taxon>
        <taxon>Leadbetterellaceae</taxon>
        <taxon>Emticicia</taxon>
    </lineage>
</organism>
<dbReference type="RefSeq" id="WP_130021829.1">
    <property type="nucleotide sequence ID" value="NZ_SEWF01000020.1"/>
</dbReference>
<evidence type="ECO:0000313" key="4">
    <source>
        <dbReference type="Proteomes" id="UP000293162"/>
    </source>
</evidence>
<feature type="chain" id="PRO_5020553279" evidence="1">
    <location>
        <begin position="19"/>
        <end position="280"/>
    </location>
</feature>
<accession>A0A4V1ZD50</accession>
<evidence type="ECO:0000313" key="3">
    <source>
        <dbReference type="EMBL" id="RYU94930.1"/>
    </source>
</evidence>
<keyword evidence="1" id="KW-0732">Signal</keyword>
<reference evidence="3 4" key="1">
    <citation type="submission" date="2019-02" db="EMBL/GenBank/DDBJ databases">
        <title>Bacterial novel species Emticicia sp. 17J42-9 isolated from soil.</title>
        <authorList>
            <person name="Jung H.-Y."/>
        </authorList>
    </citation>
    <scope>NUCLEOTIDE SEQUENCE [LARGE SCALE GENOMIC DNA]</scope>
    <source>
        <strain evidence="3 4">17J42-9</strain>
    </source>
</reference>
<protein>
    <submittedName>
        <fullName evidence="3">PorT family protein</fullName>
    </submittedName>
</protein>
<dbReference type="Pfam" id="PF13568">
    <property type="entry name" value="OMP_b-brl_2"/>
    <property type="match status" value="1"/>
</dbReference>
<name>A0A4V1ZD50_9BACT</name>
<feature type="domain" description="Outer membrane protein beta-barrel" evidence="2">
    <location>
        <begin position="69"/>
        <end position="246"/>
    </location>
</feature>
<comment type="caution">
    <text evidence="3">The sequence shown here is derived from an EMBL/GenBank/DDBJ whole genome shotgun (WGS) entry which is preliminary data.</text>
</comment>
<feature type="signal peptide" evidence="1">
    <location>
        <begin position="1"/>
        <end position="18"/>
    </location>
</feature>
<proteinExistence type="predicted"/>
<dbReference type="OrthoDB" id="947434at2"/>
<evidence type="ECO:0000256" key="1">
    <source>
        <dbReference type="SAM" id="SignalP"/>
    </source>
</evidence>
<dbReference type="InterPro" id="IPR025665">
    <property type="entry name" value="Beta-barrel_OMP_2"/>
</dbReference>
<sequence length="280" mass="31575">MKLRLSVLLSLITSSLLAQVPADTVVVSKDSVKVTPFVINDEKPEKKRKKKPQRDTTQNYAAEYNRDNLGFQWGIRGGINLNSFTTKDITVTRVGANGNPQVPFVNDNIISNSAMVLGYFGGFFVRTTRGSFYLQPEVFYNQKSGKFDILQADGRVKRVNASYSVVDVPVLLGIRFRQGRIFAGPMLEFPINFNNELLNVVKTYKIKDEQGNVIDFKKDLFKRPSLGVSAGIGFEFNHFFIEGRFEITNPIYYNISYNNDTSKNLQVSTRALVLAIGFIK</sequence>
<dbReference type="Proteomes" id="UP000293162">
    <property type="component" value="Unassembled WGS sequence"/>
</dbReference>
<gene>
    <name evidence="3" type="ORF">EWM59_14660</name>
</gene>
<keyword evidence="4" id="KW-1185">Reference proteome</keyword>